<accession>A0ABR0F4W5</accession>
<proteinExistence type="predicted"/>
<dbReference type="Proteomes" id="UP001322138">
    <property type="component" value="Unassembled WGS sequence"/>
</dbReference>
<protein>
    <submittedName>
        <fullName evidence="2">Uncharacterized protein</fullName>
    </submittedName>
</protein>
<dbReference type="RefSeq" id="XP_062727859.1">
    <property type="nucleotide sequence ID" value="XM_062873134.1"/>
</dbReference>
<gene>
    <name evidence="2" type="ORF">QC761_0102560</name>
</gene>
<keyword evidence="3" id="KW-1185">Reference proteome</keyword>
<organism evidence="2 3">
    <name type="scientific">Podospora bellae-mahoneyi</name>
    <dbReference type="NCBI Taxonomy" id="2093777"/>
    <lineage>
        <taxon>Eukaryota</taxon>
        <taxon>Fungi</taxon>
        <taxon>Dikarya</taxon>
        <taxon>Ascomycota</taxon>
        <taxon>Pezizomycotina</taxon>
        <taxon>Sordariomycetes</taxon>
        <taxon>Sordariomycetidae</taxon>
        <taxon>Sordariales</taxon>
        <taxon>Podosporaceae</taxon>
        <taxon>Podospora</taxon>
    </lineage>
</organism>
<name>A0ABR0F4W5_9PEZI</name>
<dbReference type="GeneID" id="87892520"/>
<keyword evidence="1" id="KW-0732">Signal</keyword>
<feature type="signal peptide" evidence="1">
    <location>
        <begin position="1"/>
        <end position="26"/>
    </location>
</feature>
<evidence type="ECO:0000256" key="1">
    <source>
        <dbReference type="SAM" id="SignalP"/>
    </source>
</evidence>
<dbReference type="EMBL" id="JAFFGZ010000009">
    <property type="protein sequence ID" value="KAK4638883.1"/>
    <property type="molecule type" value="Genomic_DNA"/>
</dbReference>
<reference evidence="2 3" key="1">
    <citation type="journal article" date="2023" name="bioRxiv">
        <title>High-quality genome assemblies of four members of thePodospora anserinaspecies complex.</title>
        <authorList>
            <person name="Ament-Velasquez S.L."/>
            <person name="Vogan A.A."/>
            <person name="Wallerman O."/>
            <person name="Hartmann F."/>
            <person name="Gautier V."/>
            <person name="Silar P."/>
            <person name="Giraud T."/>
            <person name="Johannesson H."/>
        </authorList>
    </citation>
    <scope>NUCLEOTIDE SEQUENCE [LARGE SCALE GENOMIC DNA]</scope>
    <source>
        <strain evidence="2 3">CBS 112042</strain>
    </source>
</reference>
<sequence>MSGHSAANMTRLFVSVLALFLASAFANKISTPRRAGCSSFTTRYSTVTEHFPTATITETDDGHSPPTTMETTSLPDSCTFTGTQTFYSSSGCDLTCSTGFCIIDAAATRSCGCSKVEIETVTTTVCPTRTPCYQCYTGWGTFFYDLPCPTSVPVPTGYGV</sequence>
<feature type="chain" id="PRO_5045083730" evidence="1">
    <location>
        <begin position="27"/>
        <end position="160"/>
    </location>
</feature>
<comment type="caution">
    <text evidence="2">The sequence shown here is derived from an EMBL/GenBank/DDBJ whole genome shotgun (WGS) entry which is preliminary data.</text>
</comment>
<evidence type="ECO:0000313" key="2">
    <source>
        <dbReference type="EMBL" id="KAK4638883.1"/>
    </source>
</evidence>
<evidence type="ECO:0000313" key="3">
    <source>
        <dbReference type="Proteomes" id="UP001322138"/>
    </source>
</evidence>